<evidence type="ECO:0000256" key="1">
    <source>
        <dbReference type="SAM" id="MobiDB-lite"/>
    </source>
</evidence>
<evidence type="ECO:0000313" key="2">
    <source>
        <dbReference type="EMBL" id="ACN18093.1"/>
    </source>
</evidence>
<feature type="region of interest" description="Disordered" evidence="1">
    <location>
        <begin position="51"/>
        <end position="86"/>
    </location>
</feature>
<dbReference type="AlphaFoldDB" id="C0INW4"/>
<organism evidence="2">
    <name type="scientific">uncultured bacterium BLR5</name>
    <dbReference type="NCBI Taxonomy" id="506522"/>
    <lineage>
        <taxon>Bacteria</taxon>
        <taxon>environmental samples</taxon>
    </lineage>
</organism>
<dbReference type="EMBL" id="EU408358">
    <property type="protein sequence ID" value="ACN18093.1"/>
    <property type="molecule type" value="Genomic_DNA"/>
</dbReference>
<name>C0INW4_9BACT</name>
<sequence>MKRSRVDHVGENVIVLVTPTPIEGLAITDKAQRLSDETFALWEKSWGAQTGRLEMTNGEGKPWTRQEKEAGANSTRSLKEDEPAPQTIYYRRGASKTGPVLVRVELQYIRTRLPVKRRR</sequence>
<accession>C0INW4</accession>
<gene>
    <name evidence="2" type="ORF">AKSOIL_0037</name>
</gene>
<proteinExistence type="predicted"/>
<reference evidence="2" key="1">
    <citation type="journal article" date="2009" name="ISME J.">
        <title>Functional metagenomics reveals diverse beta-lactamases in a remote Alaskan soil.</title>
        <authorList>
            <person name="Allen H.K."/>
            <person name="Moe L.A."/>
            <person name="Rodbumrer J."/>
            <person name="Gaarder A."/>
            <person name="Handelsman J."/>
        </authorList>
    </citation>
    <scope>NUCLEOTIDE SEQUENCE</scope>
</reference>
<protein>
    <submittedName>
        <fullName evidence="2">Uncharacterized protein</fullName>
    </submittedName>
</protein>